<dbReference type="PROSITE" id="PS00060">
    <property type="entry name" value="ADH_IRON_2"/>
    <property type="match status" value="1"/>
</dbReference>
<dbReference type="GO" id="GO:0006066">
    <property type="term" value="P:alcohol metabolic process"/>
    <property type="evidence" value="ECO:0007669"/>
    <property type="project" value="InterPro"/>
</dbReference>
<dbReference type="Proteomes" id="UP000530038">
    <property type="component" value="Unassembled WGS sequence"/>
</dbReference>
<dbReference type="GO" id="GO:0046872">
    <property type="term" value="F:metal ion binding"/>
    <property type="evidence" value="ECO:0007669"/>
    <property type="project" value="UniProtKB-KW"/>
</dbReference>
<evidence type="ECO:0000313" key="17">
    <source>
        <dbReference type="EMBL" id="MBA5230988.1"/>
    </source>
</evidence>
<dbReference type="InterPro" id="IPR039697">
    <property type="entry name" value="Alcohol_dehydrogenase_Fe"/>
</dbReference>
<feature type="domain" description="Aldehyde dehydrogenase" evidence="13">
    <location>
        <begin position="5"/>
        <end position="268"/>
    </location>
</feature>
<evidence type="ECO:0000313" key="19">
    <source>
        <dbReference type="Proteomes" id="UP000557749"/>
    </source>
</evidence>
<evidence type="ECO:0000256" key="8">
    <source>
        <dbReference type="ARBA" id="ARBA00035645"/>
    </source>
</evidence>
<dbReference type="InterPro" id="IPR056798">
    <property type="entry name" value="ADH_Fe_C"/>
</dbReference>
<dbReference type="Proteomes" id="UP000557749">
    <property type="component" value="Unassembled WGS sequence"/>
</dbReference>
<dbReference type="InterPro" id="IPR015590">
    <property type="entry name" value="Aldehyde_DH_dom"/>
</dbReference>
<comment type="similarity">
    <text evidence="8 12">In the C-terminal section; belongs to the iron-containing alcohol dehydrogenase family.</text>
</comment>
<dbReference type="InterPro" id="IPR018211">
    <property type="entry name" value="ADH_Fe_CS"/>
</dbReference>
<keyword evidence="3 12" id="KW-0560">Oxidoreductase</keyword>
<keyword evidence="6" id="KW-0511">Multifunctional enzyme</keyword>
<gene>
    <name evidence="16" type="primary">adhE</name>
    <name evidence="16" type="synonym">adhC</name>
    <name evidence="17" type="ORF">H2Y56_02485</name>
    <name evidence="16" type="ORF">H2Y57_08710</name>
</gene>
<dbReference type="CDD" id="cd07122">
    <property type="entry name" value="ALDH_F20_ACDH"/>
    <property type="match status" value="1"/>
</dbReference>
<comment type="similarity">
    <text evidence="7 12">In the N-terminal section; belongs to the aldehyde dehydrogenase family.</text>
</comment>
<proteinExistence type="inferred from homology"/>
<dbReference type="FunFam" id="3.40.309.10:FF:000007">
    <property type="entry name" value="Aldehyde-alcohol dehydrogenase"/>
    <property type="match status" value="1"/>
</dbReference>
<dbReference type="SUPFAM" id="SSF56796">
    <property type="entry name" value="Dehydroquinate synthase-like"/>
    <property type="match status" value="1"/>
</dbReference>
<evidence type="ECO:0000256" key="9">
    <source>
        <dbReference type="ARBA" id="ARBA00049243"/>
    </source>
</evidence>
<evidence type="ECO:0000259" key="14">
    <source>
        <dbReference type="Pfam" id="PF00465"/>
    </source>
</evidence>
<dbReference type="InterPro" id="IPR016161">
    <property type="entry name" value="Ald_DH/histidinol_DH"/>
</dbReference>
<dbReference type="EMBL" id="JACERJ010000003">
    <property type="protein sequence ID" value="MBA5203764.1"/>
    <property type="molecule type" value="Genomic_DNA"/>
</dbReference>
<evidence type="ECO:0000256" key="4">
    <source>
        <dbReference type="ARBA" id="ARBA00023004"/>
    </source>
</evidence>
<dbReference type="InterPro" id="IPR012079">
    <property type="entry name" value="Bifunc_Ald-ADH"/>
</dbReference>
<reference evidence="18 19" key="1">
    <citation type="submission" date="2020-07" db="EMBL/GenBank/DDBJ databases">
        <title>Characterization of Pectobacterium aroidearum strains causing soft rot on Amorphophallus konjac.</title>
        <authorList>
            <person name="Xie H."/>
        </authorList>
    </citation>
    <scope>NUCLEOTIDE SEQUENCE [LARGE SCALE GENOMIC DNA]</scope>
    <source>
        <strain evidence="17 18">MY10</strain>
        <strain evidence="16 19">MY7</strain>
    </source>
</reference>
<dbReference type="GO" id="GO:0004022">
    <property type="term" value="F:alcohol dehydrogenase (NAD+) activity"/>
    <property type="evidence" value="ECO:0007669"/>
    <property type="project" value="UniProtKB-UniRule"/>
</dbReference>
<comment type="catalytic activity">
    <reaction evidence="11">
        <text>ethanol + NAD(+) = acetaldehyde + NADH + H(+)</text>
        <dbReference type="Rhea" id="RHEA:25290"/>
        <dbReference type="ChEBI" id="CHEBI:15343"/>
        <dbReference type="ChEBI" id="CHEBI:15378"/>
        <dbReference type="ChEBI" id="CHEBI:16236"/>
        <dbReference type="ChEBI" id="CHEBI:57540"/>
        <dbReference type="ChEBI" id="CHEBI:57945"/>
        <dbReference type="EC" id="1.1.1.1"/>
    </reaction>
    <physiologicalReaction direction="right-to-left" evidence="11">
        <dbReference type="Rhea" id="RHEA:25292"/>
    </physiologicalReaction>
</comment>
<dbReference type="Gene3D" id="1.20.1090.10">
    <property type="entry name" value="Dehydroquinate synthase-like - alpha domain"/>
    <property type="match status" value="1"/>
</dbReference>
<dbReference type="FunFam" id="1.20.1090.10:FF:000001">
    <property type="entry name" value="Aldehyde-alcohol dehydrogenase"/>
    <property type="match status" value="1"/>
</dbReference>
<dbReference type="InterPro" id="IPR034789">
    <property type="entry name" value="AAD_C"/>
</dbReference>
<dbReference type="FunFam" id="3.40.605.10:FF:000008">
    <property type="entry name" value="Aldehyde-alcohol dehydrogenase"/>
    <property type="match status" value="1"/>
</dbReference>
<dbReference type="Pfam" id="PF00465">
    <property type="entry name" value="Fe-ADH"/>
    <property type="match status" value="1"/>
</dbReference>
<evidence type="ECO:0000256" key="7">
    <source>
        <dbReference type="ARBA" id="ARBA00035641"/>
    </source>
</evidence>
<accession>A0AAW3SQ57</accession>
<evidence type="ECO:0000259" key="15">
    <source>
        <dbReference type="Pfam" id="PF25137"/>
    </source>
</evidence>
<protein>
    <recommendedName>
        <fullName evidence="12">Aldehyde-alcohol dehydrogenase</fullName>
    </recommendedName>
</protein>
<sequence length="891" mass="96586">MAVTNVAELNALVERVRKAQQEFATYTQEQVDKIFRAAALAASDARIPLAKMAVAESGMGIVEDKVIKNHFASEYIYNAYQDEKTCGVLSTDDTFGTITIAEPIGLICGIVPTTNPTSTAIFKALISLKTRNGIIFSPHPRAKNATNKAADIVLQAAIAAGAPKDIIGWIDQPSVELSNQLMHHPDINLILATGGPGMVKAAYSSGKPAIGVGAGNTPVVIDETADIKRAVASILMSKTFDNGVICASEQSVIVVDSVYDAVRERFATHGGYMLKGKELHAVQGILLKNGSLNADIVGQPAPKIAEMAGISVPANTKVLIGEVTAVDESEPFAHEKLSPTLAMYRAKDFNDAVIKAEKLVAMGGIGHTSCLYTDQDNQPERVNHFGNMMKTARILINTPASQGGIGDLYNFKLAPSLTLGCGSWGGNSISENVGPKHLINKKTVAKRAENMLWHKLPKSIYFRRGSLPIALEEVASDGAKRAFIVTDRFLFNNGYVDQVTSVLKQHGLETEVFFEVEADPTLSIVRKGAEQMHSFKPDVIIALGGGSPMDAAKIMWVMYEHPTTHFEELALRFMDIRKRIYKFPKMGVKAKMVAITTTSGTGSEVTPFAVVTDDATGQKYPLADYALTPDMAIVDANLVMNMPKSLCAFGGLDAVTHSLEAYVSVLANEYSDGQALQALKLLKENLPDSYRDGAKNPVARERVHNAATIAGIAFANAFLGVCHSMAHKLGSEFHIPHGLANALLISNVIRYNANDNPTKQTTFSQYDRPQARRRYAEIADHLRLTAPSDRTAQKIEKLLNWLEEMKTELGIPTSIREAGVQEADFLAKVDKLSEDAFDDQCTGANPRYPLISELKQILLDTYYGRKFSEEAKAEVVEPVAKAAKTGKKAAH</sequence>
<keyword evidence="18" id="KW-1185">Reference proteome</keyword>
<dbReference type="GO" id="GO:0008774">
    <property type="term" value="F:acetaldehyde dehydrogenase (acetylating) activity"/>
    <property type="evidence" value="ECO:0007669"/>
    <property type="project" value="UniProtKB-UniRule"/>
</dbReference>
<dbReference type="Gene3D" id="3.40.309.10">
    <property type="entry name" value="Aldehyde Dehydrogenase, Chain A, domain 2"/>
    <property type="match status" value="1"/>
</dbReference>
<comment type="cofactor">
    <cofactor evidence="1">
        <name>Fe(2+)</name>
        <dbReference type="ChEBI" id="CHEBI:29033"/>
    </cofactor>
</comment>
<dbReference type="AlphaFoldDB" id="A0AAW3SQ57"/>
<evidence type="ECO:0000256" key="2">
    <source>
        <dbReference type="ARBA" id="ARBA00022723"/>
    </source>
</evidence>
<dbReference type="RefSeq" id="WP_181828496.1">
    <property type="nucleotide sequence ID" value="NZ_CP090589.1"/>
</dbReference>
<dbReference type="PROSITE" id="PS00913">
    <property type="entry name" value="ADH_IRON_1"/>
    <property type="match status" value="1"/>
</dbReference>
<comment type="catalytic activity">
    <reaction evidence="9">
        <text>a primary alcohol + NAD(+) = an aldehyde + NADH + H(+)</text>
        <dbReference type="Rhea" id="RHEA:10736"/>
        <dbReference type="ChEBI" id="CHEBI:15378"/>
        <dbReference type="ChEBI" id="CHEBI:15734"/>
        <dbReference type="ChEBI" id="CHEBI:17478"/>
        <dbReference type="ChEBI" id="CHEBI:57540"/>
        <dbReference type="ChEBI" id="CHEBI:57945"/>
        <dbReference type="EC" id="1.1.1.1"/>
    </reaction>
</comment>
<comment type="caution">
    <text evidence="16">The sequence shown here is derived from an EMBL/GenBank/DDBJ whole genome shotgun (WGS) entry which is preliminary data.</text>
</comment>
<dbReference type="FunFam" id="3.40.50.1970:FF:000002">
    <property type="entry name" value="Aldehyde-alcohol dehydrogenase"/>
    <property type="match status" value="1"/>
</dbReference>
<evidence type="ECO:0000313" key="18">
    <source>
        <dbReference type="Proteomes" id="UP000530038"/>
    </source>
</evidence>
<evidence type="ECO:0000256" key="6">
    <source>
        <dbReference type="ARBA" id="ARBA00023268"/>
    </source>
</evidence>
<dbReference type="NCBIfam" id="NF010378">
    <property type="entry name" value="PRK13805.1"/>
    <property type="match status" value="1"/>
</dbReference>
<dbReference type="PANTHER" id="PTHR11496:SF83">
    <property type="entry name" value="HYDROXYACID-OXOACID TRANSHYDROGENASE, MITOCHONDRIAL"/>
    <property type="match status" value="1"/>
</dbReference>
<dbReference type="PANTHER" id="PTHR11496">
    <property type="entry name" value="ALCOHOL DEHYDROGENASE"/>
    <property type="match status" value="1"/>
</dbReference>
<evidence type="ECO:0000259" key="13">
    <source>
        <dbReference type="Pfam" id="PF00171"/>
    </source>
</evidence>
<dbReference type="InterPro" id="IPR001670">
    <property type="entry name" value="ADH_Fe/GldA"/>
</dbReference>
<organism evidence="16 19">
    <name type="scientific">Pectobacterium aroidearum</name>
    <dbReference type="NCBI Taxonomy" id="1201031"/>
    <lineage>
        <taxon>Bacteria</taxon>
        <taxon>Pseudomonadati</taxon>
        <taxon>Pseudomonadota</taxon>
        <taxon>Gammaproteobacteria</taxon>
        <taxon>Enterobacterales</taxon>
        <taxon>Pectobacteriaceae</taxon>
        <taxon>Pectobacterium</taxon>
    </lineage>
</organism>
<evidence type="ECO:0000256" key="12">
    <source>
        <dbReference type="PIRNR" id="PIRNR000111"/>
    </source>
</evidence>
<dbReference type="GO" id="GO:0015976">
    <property type="term" value="P:carbon utilization"/>
    <property type="evidence" value="ECO:0007669"/>
    <property type="project" value="InterPro"/>
</dbReference>
<comment type="catalytic activity">
    <reaction evidence="10">
        <text>acetaldehyde + NAD(+) + CoA = acetyl-CoA + NADH + H(+)</text>
        <dbReference type="Rhea" id="RHEA:23288"/>
        <dbReference type="ChEBI" id="CHEBI:15343"/>
        <dbReference type="ChEBI" id="CHEBI:15378"/>
        <dbReference type="ChEBI" id="CHEBI:57287"/>
        <dbReference type="ChEBI" id="CHEBI:57288"/>
        <dbReference type="ChEBI" id="CHEBI:57540"/>
        <dbReference type="ChEBI" id="CHEBI:57945"/>
        <dbReference type="EC" id="1.2.1.10"/>
    </reaction>
    <physiologicalReaction direction="right-to-left" evidence="10">
        <dbReference type="Rhea" id="RHEA:23290"/>
    </physiologicalReaction>
</comment>
<dbReference type="PIRSF" id="PIRSF000111">
    <property type="entry name" value="ALDH_ADH"/>
    <property type="match status" value="1"/>
</dbReference>
<dbReference type="EMBL" id="JACERK010000001">
    <property type="protein sequence ID" value="MBA5230988.1"/>
    <property type="molecule type" value="Genomic_DNA"/>
</dbReference>
<evidence type="ECO:0000256" key="5">
    <source>
        <dbReference type="ARBA" id="ARBA00023027"/>
    </source>
</evidence>
<keyword evidence="2" id="KW-0479">Metal-binding</keyword>
<dbReference type="InterPro" id="IPR016163">
    <property type="entry name" value="Ald_DH_C"/>
</dbReference>
<feature type="domain" description="Fe-containing alcohol dehydrogenase-like C-terminal" evidence="15">
    <location>
        <begin position="648"/>
        <end position="860"/>
    </location>
</feature>
<name>A0AAW3SQ57_9GAMM</name>
<keyword evidence="4" id="KW-0408">Iron</keyword>
<feature type="domain" description="Alcohol dehydrogenase iron-type/glycerol dehydrogenase GldA" evidence="14">
    <location>
        <begin position="457"/>
        <end position="635"/>
    </location>
</feature>
<dbReference type="CDD" id="cd08178">
    <property type="entry name" value="AAD_C"/>
    <property type="match status" value="1"/>
</dbReference>
<keyword evidence="5" id="KW-0520">NAD</keyword>
<dbReference type="Gene3D" id="3.40.50.1970">
    <property type="match status" value="1"/>
</dbReference>
<evidence type="ECO:0000256" key="1">
    <source>
        <dbReference type="ARBA" id="ARBA00001954"/>
    </source>
</evidence>
<evidence type="ECO:0000256" key="3">
    <source>
        <dbReference type="ARBA" id="ARBA00023002"/>
    </source>
</evidence>
<dbReference type="InterPro" id="IPR016162">
    <property type="entry name" value="Ald_DH_N"/>
</dbReference>
<dbReference type="Pfam" id="PF25137">
    <property type="entry name" value="ADH_Fe_C"/>
    <property type="match status" value="1"/>
</dbReference>
<dbReference type="SUPFAM" id="SSF53720">
    <property type="entry name" value="ALDH-like"/>
    <property type="match status" value="1"/>
</dbReference>
<dbReference type="Gene3D" id="3.40.605.10">
    <property type="entry name" value="Aldehyde Dehydrogenase, Chain A, domain 1"/>
    <property type="match status" value="1"/>
</dbReference>
<dbReference type="Pfam" id="PF00171">
    <property type="entry name" value="Aldedh"/>
    <property type="match status" value="1"/>
</dbReference>
<evidence type="ECO:0000313" key="16">
    <source>
        <dbReference type="EMBL" id="MBA5203764.1"/>
    </source>
</evidence>
<evidence type="ECO:0000256" key="11">
    <source>
        <dbReference type="ARBA" id="ARBA00052811"/>
    </source>
</evidence>
<evidence type="ECO:0000256" key="10">
    <source>
        <dbReference type="ARBA" id="ARBA00052487"/>
    </source>
</evidence>